<dbReference type="AlphaFoldDB" id="A0A6J4V9X0"/>
<evidence type="ECO:0000313" key="2">
    <source>
        <dbReference type="EMBL" id="CAA9572916.1"/>
    </source>
</evidence>
<dbReference type="EMBL" id="CADCWL010000154">
    <property type="protein sequence ID" value="CAA9572916.1"/>
    <property type="molecule type" value="Genomic_DNA"/>
</dbReference>
<feature type="non-terminal residue" evidence="2">
    <location>
        <position position="308"/>
    </location>
</feature>
<reference evidence="2" key="1">
    <citation type="submission" date="2020-02" db="EMBL/GenBank/DDBJ databases">
        <authorList>
            <person name="Meier V. D."/>
        </authorList>
    </citation>
    <scope>NUCLEOTIDE SEQUENCE</scope>
    <source>
        <strain evidence="2">AVDCRST_MAG19</strain>
    </source>
</reference>
<feature type="compositionally biased region" description="Low complexity" evidence="1">
    <location>
        <begin position="122"/>
        <end position="131"/>
    </location>
</feature>
<feature type="compositionally biased region" description="Basic and acidic residues" evidence="1">
    <location>
        <begin position="278"/>
        <end position="294"/>
    </location>
</feature>
<name>A0A6J4V9X0_9BACT</name>
<proteinExistence type="predicted"/>
<feature type="compositionally biased region" description="Basic and acidic residues" evidence="1">
    <location>
        <begin position="104"/>
        <end position="114"/>
    </location>
</feature>
<gene>
    <name evidence="2" type="ORF">AVDCRST_MAG19-2981</name>
</gene>
<feature type="compositionally biased region" description="Basic residues" evidence="1">
    <location>
        <begin position="73"/>
        <end position="94"/>
    </location>
</feature>
<feature type="region of interest" description="Disordered" evidence="1">
    <location>
        <begin position="189"/>
        <end position="208"/>
    </location>
</feature>
<feature type="non-terminal residue" evidence="2">
    <location>
        <position position="1"/>
    </location>
</feature>
<evidence type="ECO:0000256" key="1">
    <source>
        <dbReference type="SAM" id="MobiDB-lite"/>
    </source>
</evidence>
<organism evidence="2">
    <name type="scientific">uncultured Thermomicrobiales bacterium</name>
    <dbReference type="NCBI Taxonomy" id="1645740"/>
    <lineage>
        <taxon>Bacteria</taxon>
        <taxon>Pseudomonadati</taxon>
        <taxon>Thermomicrobiota</taxon>
        <taxon>Thermomicrobia</taxon>
        <taxon>Thermomicrobiales</taxon>
        <taxon>environmental samples</taxon>
    </lineage>
</organism>
<feature type="region of interest" description="Disordered" evidence="1">
    <location>
        <begin position="250"/>
        <end position="308"/>
    </location>
</feature>
<feature type="region of interest" description="Disordered" evidence="1">
    <location>
        <begin position="41"/>
        <end position="136"/>
    </location>
</feature>
<feature type="compositionally biased region" description="Basic residues" evidence="1">
    <location>
        <begin position="41"/>
        <end position="50"/>
    </location>
</feature>
<protein>
    <submittedName>
        <fullName evidence="2">ABC transporter, permease protein 1 (Cluster 1, maltose/g3p/polyamine/iron)</fullName>
    </submittedName>
</protein>
<sequence length="308" mass="34945">GGHRRIERRSAIGARPLASARDVRRLGLPPPVARPLRHLRRRAAARRRRAQLLPVRHLDAAGVRRPRQLPSPLRRRPHPRRLPQHRRLRRRHGRPRDGAGPAARRGDPPADPRRPPLRLPDRLLLPRPDLPCGGLDRLGVPLPHELRGHKLLPRDDRRSADPVAHLERLGDAGVGLPRRLEEPRLQLHPLRCRPPEHPSAPLRGGSDRRRRPALDLRQHHPADALADHVLCRRDRAHQRLPDLRLALHHDPGRTRGLHPDGRDVPARAGLPLLRHGVRRDGLPDALPRDPRLDADPVPVRPVLGPLRL</sequence>
<feature type="compositionally biased region" description="Basic and acidic residues" evidence="1">
    <location>
        <begin position="250"/>
        <end position="265"/>
    </location>
</feature>
<feature type="compositionally biased region" description="Low complexity" evidence="1">
    <location>
        <begin position="296"/>
        <end position="308"/>
    </location>
</feature>
<accession>A0A6J4V9X0</accession>